<reference evidence="1" key="1">
    <citation type="submission" date="2021-03" db="EMBL/GenBank/DDBJ databases">
        <title>Antimicrobial resistance genes in bacteria isolated from Japanese honey, and their potential for conferring macrolide and lincosamide resistance in the American foulbrood pathogen Paenibacillus larvae.</title>
        <authorList>
            <person name="Okamoto M."/>
            <person name="Kumagai M."/>
            <person name="Kanamori H."/>
            <person name="Takamatsu D."/>
        </authorList>
    </citation>
    <scope>NUCLEOTIDE SEQUENCE</scope>
    <source>
        <strain evidence="1">J43TS3</strain>
    </source>
</reference>
<keyword evidence="2" id="KW-1185">Reference proteome</keyword>
<proteinExistence type="predicted"/>
<evidence type="ECO:0000313" key="2">
    <source>
        <dbReference type="Proteomes" id="UP000676917"/>
    </source>
</evidence>
<dbReference type="EMBL" id="BORP01000001">
    <property type="protein sequence ID" value="GIO25395.1"/>
    <property type="molecule type" value="Genomic_DNA"/>
</dbReference>
<accession>A0A919X6E1</accession>
<name>A0A919X6E1_9BACI</name>
<comment type="caution">
    <text evidence="1">The sequence shown here is derived from an EMBL/GenBank/DDBJ whole genome shotgun (WGS) entry which is preliminary data.</text>
</comment>
<sequence>MYLLRTSLDLEISSDKTKLLIVSLETLEKSTSHKLVSIIDVVESYYIKNNCLSEIFLTVWIRNLITYLKKTSFVLNDVIRLLRLHL</sequence>
<dbReference type="Proteomes" id="UP000676917">
    <property type="component" value="Unassembled WGS sequence"/>
</dbReference>
<organism evidence="1 2">
    <name type="scientific">Ornithinibacillus bavariensis</name>
    <dbReference type="NCBI Taxonomy" id="545502"/>
    <lineage>
        <taxon>Bacteria</taxon>
        <taxon>Bacillati</taxon>
        <taxon>Bacillota</taxon>
        <taxon>Bacilli</taxon>
        <taxon>Bacillales</taxon>
        <taxon>Bacillaceae</taxon>
        <taxon>Ornithinibacillus</taxon>
    </lineage>
</organism>
<evidence type="ECO:0000313" key="1">
    <source>
        <dbReference type="EMBL" id="GIO25395.1"/>
    </source>
</evidence>
<dbReference type="AlphaFoldDB" id="A0A919X6E1"/>
<gene>
    <name evidence="1" type="ORF">J43TS3_00060</name>
</gene>
<protein>
    <submittedName>
        <fullName evidence="1">Uncharacterized protein</fullName>
    </submittedName>
</protein>